<proteinExistence type="predicted"/>
<evidence type="ECO:0000313" key="1">
    <source>
        <dbReference type="EMBL" id="QJA79483.1"/>
    </source>
</evidence>
<keyword evidence="1" id="KW-0808">Transferase</keyword>
<protein>
    <submittedName>
        <fullName evidence="1">Putative glycosyltransferase</fullName>
    </submittedName>
</protein>
<reference evidence="1" key="1">
    <citation type="submission" date="2020-03" db="EMBL/GenBank/DDBJ databases">
        <title>The deep terrestrial virosphere.</title>
        <authorList>
            <person name="Holmfeldt K."/>
            <person name="Nilsson E."/>
            <person name="Simone D."/>
            <person name="Lopez-Fernandez M."/>
            <person name="Wu X."/>
            <person name="de Brujin I."/>
            <person name="Lundin D."/>
            <person name="Andersson A."/>
            <person name="Bertilsson S."/>
            <person name="Dopson M."/>
        </authorList>
    </citation>
    <scope>NUCLEOTIDE SEQUENCE</scope>
    <source>
        <strain evidence="1">MM415A00871</strain>
    </source>
</reference>
<dbReference type="InterPro" id="IPR029044">
    <property type="entry name" value="Nucleotide-diphossugar_trans"/>
</dbReference>
<dbReference type="GO" id="GO:0016740">
    <property type="term" value="F:transferase activity"/>
    <property type="evidence" value="ECO:0007669"/>
    <property type="project" value="UniProtKB-KW"/>
</dbReference>
<accession>A0A6M3KC63</accession>
<dbReference type="Gene3D" id="3.90.550.10">
    <property type="entry name" value="Spore Coat Polysaccharide Biosynthesis Protein SpsA, Chain A"/>
    <property type="match status" value="1"/>
</dbReference>
<dbReference type="EMBL" id="MT142383">
    <property type="protein sequence ID" value="QJA79483.1"/>
    <property type="molecule type" value="Genomic_DNA"/>
</dbReference>
<name>A0A6M3KC63_9ZZZZ</name>
<gene>
    <name evidence="1" type="ORF">MM415A00871_0009</name>
</gene>
<organism evidence="1">
    <name type="scientific">viral metagenome</name>
    <dbReference type="NCBI Taxonomy" id="1070528"/>
    <lineage>
        <taxon>unclassified sequences</taxon>
        <taxon>metagenomes</taxon>
        <taxon>organismal metagenomes</taxon>
    </lineage>
</organism>
<sequence>MIFATIDNGTYNTFLKKSDLPDVMVLKMDRSPAKLYNDILDKVKDRYVCFIHSDVACKGLREAITQTIPDRPNCLIGAVGVNNGLYWSRKEILFDLITCDSCCVVIDQEMNLRFDDQLFNEYHLYIEDICMLAREKGFGVTTMYIDGFEQRKTFKTDRYFIHHSYTLNRLGCSWGNYNRYRALLGKKWPNVQTT</sequence>
<dbReference type="AlphaFoldDB" id="A0A6M3KC63"/>